<proteinExistence type="predicted"/>
<comment type="caution">
    <text evidence="1">The sequence shown here is derived from an EMBL/GenBank/DDBJ whole genome shotgun (WGS) entry which is preliminary data.</text>
</comment>
<reference evidence="1" key="2">
    <citation type="submission" date="2023-05" db="EMBL/GenBank/DDBJ databases">
        <authorList>
            <person name="Schelkunov M.I."/>
        </authorList>
    </citation>
    <scope>NUCLEOTIDE SEQUENCE</scope>
    <source>
        <strain evidence="1">Hsosn_3</strain>
        <tissue evidence="1">Leaf</tissue>
    </source>
</reference>
<dbReference type="AlphaFoldDB" id="A0AAD8HM89"/>
<reference evidence="1" key="1">
    <citation type="submission" date="2023-02" db="EMBL/GenBank/DDBJ databases">
        <title>Genome of toxic invasive species Heracleum sosnowskyi carries increased number of genes despite the absence of recent whole-genome duplications.</title>
        <authorList>
            <person name="Schelkunov M."/>
            <person name="Shtratnikova V."/>
            <person name="Makarenko M."/>
            <person name="Klepikova A."/>
            <person name="Omelchenko D."/>
            <person name="Novikova G."/>
            <person name="Obukhova E."/>
            <person name="Bogdanov V."/>
            <person name="Penin A."/>
            <person name="Logacheva M."/>
        </authorList>
    </citation>
    <scope>NUCLEOTIDE SEQUENCE</scope>
    <source>
        <strain evidence="1">Hsosn_3</strain>
        <tissue evidence="1">Leaf</tissue>
    </source>
</reference>
<accession>A0AAD8HM89</accession>
<evidence type="ECO:0000313" key="2">
    <source>
        <dbReference type="Proteomes" id="UP001237642"/>
    </source>
</evidence>
<name>A0AAD8HM89_9APIA</name>
<evidence type="ECO:0000313" key="1">
    <source>
        <dbReference type="EMBL" id="KAK1368725.1"/>
    </source>
</evidence>
<sequence>MLSFARLHFFGTKSTKKLSLGGFIQKISCSICGQARSFGVTKGAAIHHILGEIVHHNDVNSHIDCVLCIGHPLPKDEDICPFFEPHHPAITARISSASPVNGLASKTCSNGNWNGTDGCSAMRQAMHKGTNVVDF</sequence>
<organism evidence="1 2">
    <name type="scientific">Heracleum sosnowskyi</name>
    <dbReference type="NCBI Taxonomy" id="360622"/>
    <lineage>
        <taxon>Eukaryota</taxon>
        <taxon>Viridiplantae</taxon>
        <taxon>Streptophyta</taxon>
        <taxon>Embryophyta</taxon>
        <taxon>Tracheophyta</taxon>
        <taxon>Spermatophyta</taxon>
        <taxon>Magnoliopsida</taxon>
        <taxon>eudicotyledons</taxon>
        <taxon>Gunneridae</taxon>
        <taxon>Pentapetalae</taxon>
        <taxon>asterids</taxon>
        <taxon>campanulids</taxon>
        <taxon>Apiales</taxon>
        <taxon>Apiaceae</taxon>
        <taxon>Apioideae</taxon>
        <taxon>apioid superclade</taxon>
        <taxon>Tordylieae</taxon>
        <taxon>Tordyliinae</taxon>
        <taxon>Heracleum</taxon>
    </lineage>
</organism>
<dbReference type="Proteomes" id="UP001237642">
    <property type="component" value="Unassembled WGS sequence"/>
</dbReference>
<protein>
    <submittedName>
        <fullName evidence="1">Uncharacterized protein</fullName>
    </submittedName>
</protein>
<keyword evidence="2" id="KW-1185">Reference proteome</keyword>
<dbReference type="EMBL" id="JAUIZM010000008">
    <property type="protein sequence ID" value="KAK1368725.1"/>
    <property type="molecule type" value="Genomic_DNA"/>
</dbReference>
<gene>
    <name evidence="1" type="ORF">POM88_034817</name>
</gene>